<comment type="caution">
    <text evidence="3">The sequence shown here is derived from an EMBL/GenBank/DDBJ whole genome shotgun (WGS) entry which is preliminary data.</text>
</comment>
<name>L1L6M0_9ACTN</name>
<feature type="domain" description="Flavin reductase like" evidence="2">
    <location>
        <begin position="21"/>
        <end position="159"/>
    </location>
</feature>
<dbReference type="InterPro" id="IPR012349">
    <property type="entry name" value="Split_barrel_FMN-bd"/>
</dbReference>
<evidence type="ECO:0000256" key="1">
    <source>
        <dbReference type="ARBA" id="ARBA00023002"/>
    </source>
</evidence>
<sequence length="171" mass="18192">MTMSSHPTLAPPDPGALRACLSRFATGVTVVTYNGDDGPRGATMNSFTSVSAEPPLVLVSVARRARCHDRLTEGPFCVNVLGAEQEPLAKLFAGAPEPVRPDWVQGALAPRIAHPLAWVECAPWRSYDGGDHTLVVGEVVDLGHRDGDALTYAWSRFGTATESAGGIEHLF</sequence>
<dbReference type="SUPFAM" id="SSF50475">
    <property type="entry name" value="FMN-binding split barrel"/>
    <property type="match status" value="1"/>
</dbReference>
<dbReference type="Gene3D" id="2.30.110.10">
    <property type="entry name" value="Electron Transport, Fmn-binding Protein, Chain A"/>
    <property type="match status" value="1"/>
</dbReference>
<keyword evidence="4" id="KW-1185">Reference proteome</keyword>
<organism evidence="3 4">
    <name type="scientific">Streptomyces ipomoeae 91-03</name>
    <dbReference type="NCBI Taxonomy" id="698759"/>
    <lineage>
        <taxon>Bacteria</taxon>
        <taxon>Bacillati</taxon>
        <taxon>Actinomycetota</taxon>
        <taxon>Actinomycetes</taxon>
        <taxon>Kitasatosporales</taxon>
        <taxon>Streptomycetaceae</taxon>
        <taxon>Streptomyces</taxon>
    </lineage>
</organism>
<proteinExistence type="predicted"/>
<reference evidence="3 4" key="1">
    <citation type="submission" date="2012-11" db="EMBL/GenBank/DDBJ databases">
        <authorList>
            <person name="Huguet-Tapia J.C."/>
            <person name="Durkin A.S."/>
            <person name="Pettis G.S."/>
            <person name="Badger J.H."/>
        </authorList>
    </citation>
    <scope>NUCLEOTIDE SEQUENCE [LARGE SCALE GENOMIC DNA]</scope>
    <source>
        <strain evidence="3 4">91-03</strain>
    </source>
</reference>
<dbReference type="PANTHER" id="PTHR30466">
    <property type="entry name" value="FLAVIN REDUCTASE"/>
    <property type="match status" value="1"/>
</dbReference>
<evidence type="ECO:0000259" key="2">
    <source>
        <dbReference type="SMART" id="SM00903"/>
    </source>
</evidence>
<evidence type="ECO:0000313" key="4">
    <source>
        <dbReference type="Proteomes" id="UP000010411"/>
    </source>
</evidence>
<dbReference type="GO" id="GO:0042602">
    <property type="term" value="F:riboflavin reductase (NADPH) activity"/>
    <property type="evidence" value="ECO:0007669"/>
    <property type="project" value="TreeGrafter"/>
</dbReference>
<dbReference type="PATRIC" id="fig|698759.3.peg.1117"/>
<dbReference type="InterPro" id="IPR002563">
    <property type="entry name" value="Flavin_Rdtase-like_dom"/>
</dbReference>
<dbReference type="InterPro" id="IPR050268">
    <property type="entry name" value="NADH-dep_flavin_reductase"/>
</dbReference>
<dbReference type="PANTHER" id="PTHR30466:SF1">
    <property type="entry name" value="FMN REDUCTASE (NADH) RUTF"/>
    <property type="match status" value="1"/>
</dbReference>
<dbReference type="SMART" id="SM00903">
    <property type="entry name" value="Flavin_Reduct"/>
    <property type="match status" value="1"/>
</dbReference>
<evidence type="ECO:0000313" key="3">
    <source>
        <dbReference type="EMBL" id="EKX68330.1"/>
    </source>
</evidence>
<keyword evidence="1" id="KW-0560">Oxidoreductase</keyword>
<accession>L1L6M0</accession>
<dbReference type="GO" id="GO:0010181">
    <property type="term" value="F:FMN binding"/>
    <property type="evidence" value="ECO:0007669"/>
    <property type="project" value="InterPro"/>
</dbReference>
<dbReference type="EMBL" id="AEJC01000087">
    <property type="protein sequence ID" value="EKX68330.1"/>
    <property type="molecule type" value="Genomic_DNA"/>
</dbReference>
<dbReference type="Proteomes" id="UP000010411">
    <property type="component" value="Unassembled WGS sequence"/>
</dbReference>
<protein>
    <submittedName>
        <fullName evidence="3">Flavin reductase-like protein</fullName>
    </submittedName>
</protein>
<dbReference type="AlphaFoldDB" id="L1L6M0"/>
<gene>
    <name evidence="3" type="ORF">STRIP9103_08030</name>
</gene>
<dbReference type="GO" id="GO:0006208">
    <property type="term" value="P:pyrimidine nucleobase catabolic process"/>
    <property type="evidence" value="ECO:0007669"/>
    <property type="project" value="TreeGrafter"/>
</dbReference>
<dbReference type="Pfam" id="PF01613">
    <property type="entry name" value="Flavin_Reduct"/>
    <property type="match status" value="1"/>
</dbReference>